<keyword evidence="1" id="KW-0732">Signal</keyword>
<dbReference type="EMBL" id="JBHTBS010000005">
    <property type="protein sequence ID" value="MFC7337794.1"/>
    <property type="molecule type" value="Genomic_DNA"/>
</dbReference>
<proteinExistence type="predicted"/>
<keyword evidence="4" id="KW-1185">Reference proteome</keyword>
<gene>
    <name evidence="3" type="ORF">ACFQY0_11440</name>
</gene>
<name>A0ABW2L7U2_9BACT</name>
<dbReference type="Pfam" id="PF07589">
    <property type="entry name" value="PEP-CTERM"/>
    <property type="match status" value="1"/>
</dbReference>
<feature type="chain" id="PRO_5045771828" evidence="1">
    <location>
        <begin position="22"/>
        <end position="266"/>
    </location>
</feature>
<dbReference type="RefSeq" id="WP_379712430.1">
    <property type="nucleotide sequence ID" value="NZ_JBHTBS010000005.1"/>
</dbReference>
<dbReference type="Proteomes" id="UP001596472">
    <property type="component" value="Unassembled WGS sequence"/>
</dbReference>
<dbReference type="InterPro" id="IPR013424">
    <property type="entry name" value="Ice-binding_C"/>
</dbReference>
<feature type="domain" description="Ice-binding protein C-terminal" evidence="2">
    <location>
        <begin position="242"/>
        <end position="264"/>
    </location>
</feature>
<evidence type="ECO:0000259" key="2">
    <source>
        <dbReference type="Pfam" id="PF07589"/>
    </source>
</evidence>
<evidence type="ECO:0000256" key="1">
    <source>
        <dbReference type="SAM" id="SignalP"/>
    </source>
</evidence>
<organism evidence="3 4">
    <name type="scientific">Haloferula chungangensis</name>
    <dbReference type="NCBI Taxonomy" id="1048331"/>
    <lineage>
        <taxon>Bacteria</taxon>
        <taxon>Pseudomonadati</taxon>
        <taxon>Verrucomicrobiota</taxon>
        <taxon>Verrucomicrobiia</taxon>
        <taxon>Verrucomicrobiales</taxon>
        <taxon>Verrucomicrobiaceae</taxon>
        <taxon>Haloferula</taxon>
    </lineage>
</organism>
<comment type="caution">
    <text evidence="3">The sequence shown here is derived from an EMBL/GenBank/DDBJ whole genome shotgun (WGS) entry which is preliminary data.</text>
</comment>
<evidence type="ECO:0000313" key="4">
    <source>
        <dbReference type="Proteomes" id="UP001596472"/>
    </source>
</evidence>
<evidence type="ECO:0000313" key="3">
    <source>
        <dbReference type="EMBL" id="MFC7337794.1"/>
    </source>
</evidence>
<sequence>MKKLHLSIASALCLPAFHANAMVLYTHTFDEVANDSTPALQGFSNNVNGVFDLTTGVVGGSGTIATGFNTVSSLDLSAHSEFTVAFYVENNASGVATSGTNGAFFGITSSPNSNNIDGSALYNNAGNTDGPAIGLQVGTGRSAPGGSLSADYSFDMANGNGSFTDLSNAFIDDTTDGYSIFVKYADAGLDTTAVTITSVGLETELNFSTTQAIAYSTFSSAVTPNVSAQGGAIDLSRIEITTIPEPSIMALGSIGLLGLLRRRRVS</sequence>
<accession>A0ABW2L7U2</accession>
<reference evidence="4" key="1">
    <citation type="journal article" date="2019" name="Int. J. Syst. Evol. Microbiol.">
        <title>The Global Catalogue of Microorganisms (GCM) 10K type strain sequencing project: providing services to taxonomists for standard genome sequencing and annotation.</title>
        <authorList>
            <consortium name="The Broad Institute Genomics Platform"/>
            <consortium name="The Broad Institute Genome Sequencing Center for Infectious Disease"/>
            <person name="Wu L."/>
            <person name="Ma J."/>
        </authorList>
    </citation>
    <scope>NUCLEOTIDE SEQUENCE [LARGE SCALE GENOMIC DNA]</scope>
    <source>
        <strain evidence="4">CGMCC 4.1467</strain>
    </source>
</reference>
<protein>
    <submittedName>
        <fullName evidence="3">PEP-CTERM sorting domain-containing protein</fullName>
    </submittedName>
</protein>
<feature type="signal peptide" evidence="1">
    <location>
        <begin position="1"/>
        <end position="21"/>
    </location>
</feature>